<gene>
    <name evidence="1" type="ORF">M5X09_02210</name>
</gene>
<reference evidence="1 2" key="1">
    <citation type="submission" date="2022-05" db="EMBL/GenBank/DDBJ databases">
        <title>Genome Sequencing of Bee-Associated Microbes.</title>
        <authorList>
            <person name="Dunlap C."/>
        </authorList>
    </citation>
    <scope>NUCLEOTIDE SEQUENCE [LARGE SCALE GENOMIC DNA]</scope>
    <source>
        <strain evidence="1 2">NRRL NRS-1438</strain>
    </source>
</reference>
<dbReference type="RefSeq" id="WP_087432950.1">
    <property type="nucleotide sequence ID" value="NZ_JAMDLV010000038.1"/>
</dbReference>
<organism evidence="1 2">
    <name type="scientific">Paenibacillus apiarius</name>
    <dbReference type="NCBI Taxonomy" id="46240"/>
    <lineage>
        <taxon>Bacteria</taxon>
        <taxon>Bacillati</taxon>
        <taxon>Bacillota</taxon>
        <taxon>Bacilli</taxon>
        <taxon>Bacillales</taxon>
        <taxon>Paenibacillaceae</taxon>
        <taxon>Paenibacillus</taxon>
    </lineage>
</organism>
<name>A0ABT4DMN1_9BACL</name>
<evidence type="ECO:0000313" key="2">
    <source>
        <dbReference type="Proteomes" id="UP001207626"/>
    </source>
</evidence>
<sequence length="82" mass="9406">MNEARLRSGILHDEAANAYAVVTPDRVTAEQFRQAIREYMNMKRISGDGIFLDGDGSAQLYAHEQYIRGDERKVYAMLRLLQ</sequence>
<keyword evidence="2" id="KW-1185">Reference proteome</keyword>
<accession>A0ABT4DMN1</accession>
<comment type="caution">
    <text evidence="1">The sequence shown here is derived from an EMBL/GenBank/DDBJ whole genome shotgun (WGS) entry which is preliminary data.</text>
</comment>
<protein>
    <submittedName>
        <fullName evidence="1">Uncharacterized protein</fullName>
    </submittedName>
</protein>
<proteinExistence type="predicted"/>
<dbReference type="Proteomes" id="UP001207626">
    <property type="component" value="Unassembled WGS sequence"/>
</dbReference>
<evidence type="ECO:0000313" key="1">
    <source>
        <dbReference type="EMBL" id="MCY9518486.1"/>
    </source>
</evidence>
<dbReference type="EMBL" id="JAMDLW010000001">
    <property type="protein sequence ID" value="MCY9518486.1"/>
    <property type="molecule type" value="Genomic_DNA"/>
</dbReference>